<evidence type="ECO:0000256" key="1">
    <source>
        <dbReference type="ARBA" id="ARBA00043967"/>
    </source>
</evidence>
<comment type="similarity">
    <text evidence="1">Belongs to the iron-sulfur cluster assembly SufBD family.</text>
</comment>
<dbReference type="SUPFAM" id="SSF101960">
    <property type="entry name" value="Stabilizer of iron transporter SufD"/>
    <property type="match status" value="1"/>
</dbReference>
<dbReference type="InterPro" id="IPR011542">
    <property type="entry name" value="SUF_FeS_clus_asmbl_SufD"/>
</dbReference>
<reference evidence="4 5" key="1">
    <citation type="submission" date="2014-09" db="EMBL/GenBank/DDBJ databases">
        <title>Genome sequencing of Methyloceanibacter caenitepidi Gela4.</title>
        <authorList>
            <person name="Takeuchi M."/>
            <person name="Susumu S."/>
            <person name="Kamagata Y."/>
            <person name="Oshima K."/>
            <person name="Hattori M."/>
            <person name="Iwasaki W."/>
        </authorList>
    </citation>
    <scope>NUCLEOTIDE SEQUENCE [LARGE SCALE GENOMIC DNA]</scope>
    <source>
        <strain evidence="4 5">Gela4</strain>
    </source>
</reference>
<dbReference type="STRING" id="1384459.GL4_1754"/>
<dbReference type="NCBIfam" id="TIGR01981">
    <property type="entry name" value="sufD"/>
    <property type="match status" value="1"/>
</dbReference>
<dbReference type="InterPro" id="IPR055346">
    <property type="entry name" value="Fe-S_cluster_assembly_SufBD"/>
</dbReference>
<evidence type="ECO:0000259" key="3">
    <source>
        <dbReference type="Pfam" id="PF19295"/>
    </source>
</evidence>
<dbReference type="RefSeq" id="WP_045369796.1">
    <property type="nucleotide sequence ID" value="NZ_AP014648.1"/>
</dbReference>
<dbReference type="Pfam" id="PF19295">
    <property type="entry name" value="SufBD_N"/>
    <property type="match status" value="1"/>
</dbReference>
<keyword evidence="5" id="KW-1185">Reference proteome</keyword>
<dbReference type="GO" id="GO:0016226">
    <property type="term" value="P:iron-sulfur cluster assembly"/>
    <property type="evidence" value="ECO:0007669"/>
    <property type="project" value="InterPro"/>
</dbReference>
<feature type="domain" description="SUF system FeS cluster assembly SufBD core" evidence="2">
    <location>
        <begin position="192"/>
        <end position="418"/>
    </location>
</feature>
<dbReference type="InterPro" id="IPR045595">
    <property type="entry name" value="SufBD_N"/>
</dbReference>
<dbReference type="Proteomes" id="UP000031643">
    <property type="component" value="Chromosome"/>
</dbReference>
<dbReference type="PANTHER" id="PTHR43575:SF1">
    <property type="entry name" value="PROTEIN ABCI7, CHLOROPLASTIC"/>
    <property type="match status" value="1"/>
</dbReference>
<name>A0A0A8K2M4_9HYPH</name>
<dbReference type="PANTHER" id="PTHR43575">
    <property type="entry name" value="PROTEIN ABCI7, CHLOROPLASTIC"/>
    <property type="match status" value="1"/>
</dbReference>
<sequence length="448" mass="47818">MDVPVQQFTTKAEQDLLDLFEHAADALPGDAAIAAARKGAIQTYAGLGLPHRRVEEWKYTDLRGALDSVPPLLAEADVAVSDADLEMAIGKAFMTLPAYRLVVAAGEFRADLSDVEGLRKAGVEIAPLAQMLESPPSWLKASLEEAGGRRDDVVIALNTALMTAGVAVRLPDGLTLQKPIHLIHLDAPGKAGSIYTRNVVVAEEGASATLIESFGTFGVAGLQRNAVTTVSLAAKSAIHHLKLQREALETIHLNVWAATIGAEARYNAFQVSMGAALARNQVYVRFDGENATTDISGATLARGTQHCDTTLVVEHNVPACESRELFKLVLNDEARGVFQGKIIVAKDAQKTDGKQMSQALLLSETAEFDSKPELEIFADDVVCGHGATSGQIDEELLFYLRARGLPEAQARALLIQAFVGEAFEALDDEVIGEAFTAVAAEWLGTPAQ</sequence>
<accession>A0A0A8K2M4</accession>
<organism evidence="4 5">
    <name type="scientific">Methyloceanibacter caenitepidi</name>
    <dbReference type="NCBI Taxonomy" id="1384459"/>
    <lineage>
        <taxon>Bacteria</taxon>
        <taxon>Pseudomonadati</taxon>
        <taxon>Pseudomonadota</taxon>
        <taxon>Alphaproteobacteria</taxon>
        <taxon>Hyphomicrobiales</taxon>
        <taxon>Hyphomicrobiaceae</taxon>
        <taxon>Methyloceanibacter</taxon>
    </lineage>
</organism>
<dbReference type="Pfam" id="PF01458">
    <property type="entry name" value="SUFBD_core"/>
    <property type="match status" value="1"/>
</dbReference>
<dbReference type="HOGENOM" id="CLU_026231_5_2_5"/>
<feature type="domain" description="SUF system FeS cluster assembly SufBD N-terminal" evidence="3">
    <location>
        <begin position="11"/>
        <end position="181"/>
    </location>
</feature>
<evidence type="ECO:0000313" key="5">
    <source>
        <dbReference type="Proteomes" id="UP000031643"/>
    </source>
</evidence>
<dbReference type="InterPro" id="IPR037284">
    <property type="entry name" value="SUF_FeS_clus_asmbl_SufBD_sf"/>
</dbReference>
<dbReference type="KEGG" id="mcg:GL4_1754"/>
<dbReference type="AlphaFoldDB" id="A0A0A8K2M4"/>
<proteinExistence type="inferred from homology"/>
<gene>
    <name evidence="4" type="ORF">GL4_1754</name>
</gene>
<dbReference type="EMBL" id="AP014648">
    <property type="protein sequence ID" value="BAQ17208.1"/>
    <property type="molecule type" value="Genomic_DNA"/>
</dbReference>
<dbReference type="InterPro" id="IPR000825">
    <property type="entry name" value="SUF_FeS_clus_asmbl_SufBD_core"/>
</dbReference>
<evidence type="ECO:0000313" key="4">
    <source>
        <dbReference type="EMBL" id="BAQ17208.1"/>
    </source>
</evidence>
<evidence type="ECO:0000259" key="2">
    <source>
        <dbReference type="Pfam" id="PF01458"/>
    </source>
</evidence>
<protein>
    <submittedName>
        <fullName evidence="4">Iron-sulfur cluster assembly protein SufD</fullName>
    </submittedName>
</protein>